<name>L8Y710_TUPCH</name>
<keyword evidence="7 11" id="KW-0297">G-protein coupled receptor</keyword>
<keyword evidence="6 12" id="KW-1133">Transmembrane helix</keyword>
<feature type="transmembrane region" description="Helical" evidence="12">
    <location>
        <begin position="158"/>
        <end position="180"/>
    </location>
</feature>
<evidence type="ECO:0000256" key="1">
    <source>
        <dbReference type="ARBA" id="ARBA00004651"/>
    </source>
</evidence>
<evidence type="ECO:0000256" key="4">
    <source>
        <dbReference type="ARBA" id="ARBA00022692"/>
    </source>
</evidence>
<dbReference type="GO" id="GO:0005886">
    <property type="term" value="C:plasma membrane"/>
    <property type="evidence" value="ECO:0007669"/>
    <property type="project" value="UniProtKB-SubCell"/>
</dbReference>
<keyword evidence="5" id="KW-0552">Olfaction</keyword>
<feature type="transmembrane region" description="Helical" evidence="12">
    <location>
        <begin position="261"/>
        <end position="281"/>
    </location>
</feature>
<dbReference type="InterPro" id="IPR017452">
    <property type="entry name" value="GPCR_Rhodpsn_7TM"/>
</dbReference>
<keyword evidence="8 12" id="KW-0472">Membrane</keyword>
<keyword evidence="4 11" id="KW-0812">Transmembrane</keyword>
<keyword evidence="3" id="KW-0716">Sensory transduction</keyword>
<keyword evidence="2" id="KW-1003">Cell membrane</keyword>
<feature type="domain" description="G-protein coupled receptors family 1 profile" evidence="13">
    <location>
        <begin position="59"/>
        <end position="517"/>
    </location>
</feature>
<dbReference type="SUPFAM" id="SSF81321">
    <property type="entry name" value="Family A G protein-coupled receptor-like"/>
    <property type="match status" value="2"/>
</dbReference>
<evidence type="ECO:0000256" key="8">
    <source>
        <dbReference type="ARBA" id="ARBA00023136"/>
    </source>
</evidence>
<proteinExistence type="inferred from homology"/>
<evidence type="ECO:0000256" key="12">
    <source>
        <dbReference type="SAM" id="Phobius"/>
    </source>
</evidence>
<feature type="transmembrane region" description="Helical" evidence="12">
    <location>
        <begin position="41"/>
        <end position="68"/>
    </location>
</feature>
<feature type="transmembrane region" description="Helical" evidence="12">
    <location>
        <begin position="368"/>
        <end position="391"/>
    </location>
</feature>
<keyword evidence="15" id="KW-1185">Reference proteome</keyword>
<dbReference type="Pfam" id="PF13853">
    <property type="entry name" value="7tm_4"/>
    <property type="match status" value="1"/>
</dbReference>
<dbReference type="eggNOG" id="ENOG502SIWR">
    <property type="taxonomic scope" value="Eukaryota"/>
</dbReference>
<dbReference type="STRING" id="246437.L8Y710"/>
<dbReference type="PRINTS" id="PR00245">
    <property type="entry name" value="OLFACTORYR"/>
</dbReference>
<keyword evidence="10 11" id="KW-0807">Transducer</keyword>
<dbReference type="Gene3D" id="1.20.1070.10">
    <property type="entry name" value="Rhodopsin 7-helix transmembrane proteins"/>
    <property type="match status" value="2"/>
</dbReference>
<reference evidence="15" key="2">
    <citation type="journal article" date="2013" name="Nat. Commun.">
        <title>Genome of the Chinese tree shrew.</title>
        <authorList>
            <person name="Fan Y."/>
            <person name="Huang Z.Y."/>
            <person name="Cao C.C."/>
            <person name="Chen C.S."/>
            <person name="Chen Y.X."/>
            <person name="Fan D.D."/>
            <person name="He J."/>
            <person name="Hou H.L."/>
            <person name="Hu L."/>
            <person name="Hu X.T."/>
            <person name="Jiang X.T."/>
            <person name="Lai R."/>
            <person name="Lang Y.S."/>
            <person name="Liang B."/>
            <person name="Liao S.G."/>
            <person name="Mu D."/>
            <person name="Ma Y.Y."/>
            <person name="Niu Y.Y."/>
            <person name="Sun X.Q."/>
            <person name="Xia J.Q."/>
            <person name="Xiao J."/>
            <person name="Xiong Z.Q."/>
            <person name="Xu L."/>
            <person name="Yang L."/>
            <person name="Zhang Y."/>
            <person name="Zhao W."/>
            <person name="Zhao X.D."/>
            <person name="Zheng Y.T."/>
            <person name="Zhou J.M."/>
            <person name="Zhu Y.B."/>
            <person name="Zhang G.J."/>
            <person name="Wang J."/>
            <person name="Yao Y.G."/>
        </authorList>
    </citation>
    <scope>NUCLEOTIDE SEQUENCE [LARGE SCALE GENOMIC DNA]</scope>
</reference>
<feature type="transmembrane region" description="Helical" evidence="12">
    <location>
        <begin position="80"/>
        <end position="99"/>
    </location>
</feature>
<evidence type="ECO:0000313" key="15">
    <source>
        <dbReference type="Proteomes" id="UP000011518"/>
    </source>
</evidence>
<evidence type="ECO:0000259" key="13">
    <source>
        <dbReference type="PROSITE" id="PS50262"/>
    </source>
</evidence>
<accession>L8Y710</accession>
<dbReference type="PROSITE" id="PS00237">
    <property type="entry name" value="G_PROTEIN_RECEP_F1_1"/>
    <property type="match status" value="2"/>
</dbReference>
<dbReference type="InParanoid" id="L8Y710"/>
<evidence type="ECO:0000256" key="2">
    <source>
        <dbReference type="ARBA" id="ARBA00022475"/>
    </source>
</evidence>
<evidence type="ECO:0000256" key="10">
    <source>
        <dbReference type="ARBA" id="ARBA00023224"/>
    </source>
</evidence>
<feature type="transmembrane region" description="Helical" evidence="12">
    <location>
        <begin position="468"/>
        <end position="488"/>
    </location>
</feature>
<dbReference type="AlphaFoldDB" id="L8Y710"/>
<dbReference type="GO" id="GO:0004930">
    <property type="term" value="F:G protein-coupled receptor activity"/>
    <property type="evidence" value="ECO:0007669"/>
    <property type="project" value="UniProtKB-KW"/>
</dbReference>
<evidence type="ECO:0000256" key="6">
    <source>
        <dbReference type="ARBA" id="ARBA00022989"/>
    </source>
</evidence>
<evidence type="ECO:0000256" key="11">
    <source>
        <dbReference type="RuleBase" id="RU000688"/>
    </source>
</evidence>
<feature type="transmembrane region" description="Helical" evidence="12">
    <location>
        <begin position="431"/>
        <end position="456"/>
    </location>
</feature>
<dbReference type="EMBL" id="KB364768">
    <property type="protein sequence ID" value="ELV12017.1"/>
    <property type="molecule type" value="Genomic_DNA"/>
</dbReference>
<dbReference type="GO" id="GO:0004984">
    <property type="term" value="F:olfactory receptor activity"/>
    <property type="evidence" value="ECO:0007669"/>
    <property type="project" value="InterPro"/>
</dbReference>
<dbReference type="PANTHER" id="PTHR26454">
    <property type="entry name" value="OLFACTORY RECEPTOR"/>
    <property type="match status" value="1"/>
</dbReference>
<comment type="subcellular location">
    <subcellularLocation>
        <location evidence="1">Cell membrane</location>
        <topology evidence="1">Multi-pass membrane protein</topology>
    </subcellularLocation>
</comment>
<feature type="transmembrane region" description="Helical" evidence="12">
    <location>
        <begin position="119"/>
        <end position="138"/>
    </location>
</feature>
<sequence length="539" mass="60300">MSLLFSSSCCSSSLSQTEKLTMKNQTFTEFILLGLTDIPELQLILFMFFFFIYMFSILGNLVIIILILLDSSLWTPMYFFLWNFSFVEIFFTTTFTPRLLFSISTGNKTISFAGCLTQYFFSIFLGATEFFLLSIMSYDRYVAICKPLHYTTIMNSRVCIQLVLCSWLGGFLIISFPIILTSQLEFCDSNILNHYLCDYGPLMEISCSDTSLLELIDFILAVVTLVVTLGLVILSYSNIIRTILKIPSAQQRKKAFSTCSSHMIVISLSYGSCIFMTSPALHSPMYFFLRQLSVVEILYTTDIVPRTLADLTSLHPRAISFQSCAAQMYVFIVLGISECCLLTAMAYDRYAAICRPLHYSTLMNQRACMAMVGTSWLMGIITATTHSSLIFTLPFPSHPIIPHFLCDILPVLRLASAGKHSSEISVVTATVVFIMVPFSLIVTSYALILGAILAMASTQSRSKVFSTCSSHLLVVSLFFGTASITYIRPQASSSVTTDRILSLFYTVVTPMLNPIIYTLRNKEVSGALRHIIKKQVPSS</sequence>
<dbReference type="FunFam" id="1.20.1070.10:FF:000001">
    <property type="entry name" value="Olfactory receptor"/>
    <property type="match status" value="1"/>
</dbReference>
<organism evidence="14 15">
    <name type="scientific">Tupaia chinensis</name>
    <name type="common">Chinese tree shrew</name>
    <name type="synonym">Tupaia belangeri chinensis</name>
    <dbReference type="NCBI Taxonomy" id="246437"/>
    <lineage>
        <taxon>Eukaryota</taxon>
        <taxon>Metazoa</taxon>
        <taxon>Chordata</taxon>
        <taxon>Craniata</taxon>
        <taxon>Vertebrata</taxon>
        <taxon>Euteleostomi</taxon>
        <taxon>Mammalia</taxon>
        <taxon>Eutheria</taxon>
        <taxon>Euarchontoglires</taxon>
        <taxon>Scandentia</taxon>
        <taxon>Tupaiidae</taxon>
        <taxon>Tupaia</taxon>
    </lineage>
</organism>
<evidence type="ECO:0000256" key="9">
    <source>
        <dbReference type="ARBA" id="ARBA00023170"/>
    </source>
</evidence>
<dbReference type="CDD" id="cd15225">
    <property type="entry name" value="7tmA_OR10A-like"/>
    <property type="match status" value="1"/>
</dbReference>
<evidence type="ECO:0000256" key="3">
    <source>
        <dbReference type="ARBA" id="ARBA00022606"/>
    </source>
</evidence>
<comment type="similarity">
    <text evidence="11">Belongs to the G-protein coupled receptor 1 family.</text>
</comment>
<keyword evidence="9 11" id="KW-0675">Receptor</keyword>
<reference evidence="15" key="1">
    <citation type="submission" date="2012-07" db="EMBL/GenBank/DDBJ databases">
        <title>Genome of the Chinese tree shrew, a rising model animal genetically related to primates.</title>
        <authorList>
            <person name="Zhang G."/>
            <person name="Fan Y."/>
            <person name="Yao Y."/>
            <person name="Huang Z."/>
        </authorList>
    </citation>
    <scope>NUCLEOTIDE SEQUENCE [LARGE SCALE GENOMIC DNA]</scope>
</reference>
<dbReference type="PANTHER" id="PTHR26454:SF59">
    <property type="entry name" value="OLFACTORY RECEPTOR"/>
    <property type="match status" value="1"/>
</dbReference>
<dbReference type="InterPro" id="IPR000276">
    <property type="entry name" value="GPCR_Rhodpsn"/>
</dbReference>
<dbReference type="Proteomes" id="UP000011518">
    <property type="component" value="Unassembled WGS sequence"/>
</dbReference>
<dbReference type="InterPro" id="IPR047132">
    <property type="entry name" value="Olfact_rcpt_6C-like"/>
</dbReference>
<feature type="transmembrane region" description="Helical" evidence="12">
    <location>
        <begin position="326"/>
        <end position="347"/>
    </location>
</feature>
<dbReference type="PRINTS" id="PR00237">
    <property type="entry name" value="GPCRRHODOPSN"/>
</dbReference>
<dbReference type="FunFam" id="1.20.1070.10:FF:000013">
    <property type="entry name" value="Olfactory receptor"/>
    <property type="match status" value="1"/>
</dbReference>
<dbReference type="PROSITE" id="PS50262">
    <property type="entry name" value="G_PROTEIN_RECEP_F1_2"/>
    <property type="match status" value="1"/>
</dbReference>
<gene>
    <name evidence="14" type="ORF">TREES_T100006929</name>
</gene>
<feature type="transmembrane region" description="Helical" evidence="12">
    <location>
        <begin position="218"/>
        <end position="240"/>
    </location>
</feature>
<protein>
    <submittedName>
        <fullName evidence="14">Olfactory receptor 10P1</fullName>
    </submittedName>
</protein>
<evidence type="ECO:0000313" key="14">
    <source>
        <dbReference type="EMBL" id="ELV12017.1"/>
    </source>
</evidence>
<feature type="transmembrane region" description="Helical" evidence="12">
    <location>
        <begin position="500"/>
        <end position="519"/>
    </location>
</feature>
<dbReference type="InterPro" id="IPR000725">
    <property type="entry name" value="Olfact_rcpt"/>
</dbReference>
<evidence type="ECO:0000256" key="5">
    <source>
        <dbReference type="ARBA" id="ARBA00022725"/>
    </source>
</evidence>
<evidence type="ECO:0000256" key="7">
    <source>
        <dbReference type="ARBA" id="ARBA00023040"/>
    </source>
</evidence>